<organism evidence="15 16">
    <name type="scientific">Candidatus Segetimicrobium genomatis</name>
    <dbReference type="NCBI Taxonomy" id="2569760"/>
    <lineage>
        <taxon>Bacteria</taxon>
        <taxon>Bacillati</taxon>
        <taxon>Candidatus Sysuimicrobiota</taxon>
        <taxon>Candidatus Sysuimicrobiia</taxon>
        <taxon>Candidatus Sysuimicrobiales</taxon>
        <taxon>Candidatus Segetimicrobiaceae</taxon>
        <taxon>Candidatus Segetimicrobium</taxon>
    </lineage>
</organism>
<evidence type="ECO:0000256" key="9">
    <source>
        <dbReference type="ARBA" id="ARBA00039033"/>
    </source>
</evidence>
<dbReference type="InterPro" id="IPR013786">
    <property type="entry name" value="AcylCoA_DH/ox_N"/>
</dbReference>
<dbReference type="InterPro" id="IPR052033">
    <property type="entry name" value="Glutaryl-CoA_DH_mitochondrial"/>
</dbReference>
<comment type="pathway">
    <text evidence="7">Amino-acid metabolism; lysine degradation.</text>
</comment>
<evidence type="ECO:0000256" key="4">
    <source>
        <dbReference type="ARBA" id="ARBA00022827"/>
    </source>
</evidence>
<dbReference type="Gene3D" id="1.10.540.10">
    <property type="entry name" value="Acyl-CoA dehydrogenase/oxidase, N-terminal domain"/>
    <property type="match status" value="1"/>
</dbReference>
<dbReference type="EMBL" id="VBAK01000118">
    <property type="protein sequence ID" value="TMI89812.1"/>
    <property type="molecule type" value="Genomic_DNA"/>
</dbReference>
<dbReference type="PANTHER" id="PTHR42807:SF1">
    <property type="entry name" value="GLUTARYL-COA DEHYDROGENASE, MITOCHONDRIAL"/>
    <property type="match status" value="1"/>
</dbReference>
<dbReference type="SUPFAM" id="SSF47203">
    <property type="entry name" value="Acyl-CoA dehydrogenase C-terminal domain-like"/>
    <property type="match status" value="1"/>
</dbReference>
<dbReference type="FunFam" id="1.10.540.10:FF:000026">
    <property type="entry name" value="Acyl-CoA dehydrogenase medium chain"/>
    <property type="match status" value="1"/>
</dbReference>
<dbReference type="Pfam" id="PF02771">
    <property type="entry name" value="Acyl-CoA_dh_N"/>
    <property type="match status" value="1"/>
</dbReference>
<dbReference type="SUPFAM" id="SSF56645">
    <property type="entry name" value="Acyl-CoA dehydrogenase NM domain-like"/>
    <property type="match status" value="1"/>
</dbReference>
<dbReference type="PANTHER" id="PTHR42807">
    <property type="entry name" value="GLUTARYL-COA DEHYDROGENASE, MITOCHONDRIAL"/>
    <property type="match status" value="1"/>
</dbReference>
<dbReference type="InterPro" id="IPR006089">
    <property type="entry name" value="Acyl-CoA_DH_CS"/>
</dbReference>
<evidence type="ECO:0000256" key="3">
    <source>
        <dbReference type="ARBA" id="ARBA00022630"/>
    </source>
</evidence>
<evidence type="ECO:0000259" key="14">
    <source>
        <dbReference type="Pfam" id="PF02771"/>
    </source>
</evidence>
<dbReference type="EC" id="1.3.8.6" evidence="9"/>
<comment type="pathway">
    <text evidence="8">Amino-acid metabolism; tryptophan metabolism.</text>
</comment>
<dbReference type="Pfam" id="PF00441">
    <property type="entry name" value="Acyl-CoA_dh_1"/>
    <property type="match status" value="1"/>
</dbReference>
<reference evidence="15 16" key="1">
    <citation type="journal article" date="2019" name="Nat. Microbiol.">
        <title>Mediterranean grassland soil C-N compound turnover is dependent on rainfall and depth, and is mediated by genomically divergent microorganisms.</title>
        <authorList>
            <person name="Diamond S."/>
            <person name="Andeer P.F."/>
            <person name="Li Z."/>
            <person name="Crits-Christoph A."/>
            <person name="Burstein D."/>
            <person name="Anantharaman K."/>
            <person name="Lane K.R."/>
            <person name="Thomas B.C."/>
            <person name="Pan C."/>
            <person name="Northen T.R."/>
            <person name="Banfield J.F."/>
        </authorList>
    </citation>
    <scope>NUCLEOTIDE SEQUENCE [LARGE SCALE GENOMIC DNA]</scope>
    <source>
        <strain evidence="15">NP_3</strain>
    </source>
</reference>
<keyword evidence="6 11" id="KW-0560">Oxidoreductase</keyword>
<dbReference type="InterPro" id="IPR009075">
    <property type="entry name" value="AcylCo_DH/oxidase_C"/>
</dbReference>
<dbReference type="GO" id="GO:0033539">
    <property type="term" value="P:fatty acid beta-oxidation using acyl-CoA dehydrogenase"/>
    <property type="evidence" value="ECO:0007669"/>
    <property type="project" value="TreeGrafter"/>
</dbReference>
<protein>
    <recommendedName>
        <fullName evidence="9">glutaryl-CoA dehydrogenase (ETF)</fullName>
        <ecNumber evidence="9">1.3.8.6</ecNumber>
    </recommendedName>
</protein>
<evidence type="ECO:0000256" key="1">
    <source>
        <dbReference type="ARBA" id="ARBA00001974"/>
    </source>
</evidence>
<dbReference type="GO" id="GO:0004361">
    <property type="term" value="F:glutaryl-CoA dehydrogenase activity"/>
    <property type="evidence" value="ECO:0007669"/>
    <property type="project" value="UniProtKB-EC"/>
</dbReference>
<dbReference type="InterPro" id="IPR009100">
    <property type="entry name" value="AcylCoA_DH/oxidase_NM_dom_sf"/>
</dbReference>
<evidence type="ECO:0000256" key="10">
    <source>
        <dbReference type="ARBA" id="ARBA00049493"/>
    </source>
</evidence>
<dbReference type="Gene3D" id="2.40.110.10">
    <property type="entry name" value="Butyryl-CoA Dehydrogenase, subunit A, domain 2"/>
    <property type="match status" value="1"/>
</dbReference>
<keyword evidence="5" id="KW-0809">Transit peptide</keyword>
<evidence type="ECO:0000259" key="12">
    <source>
        <dbReference type="Pfam" id="PF00441"/>
    </source>
</evidence>
<feature type="domain" description="Acyl-CoA dehydrogenase/oxidase N-terminal" evidence="14">
    <location>
        <begin position="18"/>
        <end position="130"/>
    </location>
</feature>
<dbReference type="AlphaFoldDB" id="A0A537K2W1"/>
<sequence length="395" mass="42788">MTTGTGRLDYFGIDPLLSEDERLTRDTVGRLVDREVIPRIGRAWLAGEFPRDLVGRLGALRLFGANLPQEYGCAGMSNIAYGLIMQELERGDSGVRSFASVQGALVMYPIFAYGSEEQRRAWLPAMAAGEKIGCFGLTEPNAGSDPGAMQTRARRVSGGWALDGTKMWITSGSIADVALVWAKAEDGVVRGFLVDPHTPGFSAHDIHTKASMRASVTSELVLENVRIREEDALPGAVGLGKALGCLTQARYGIAWGAVGAAIACYEEALAYARDRIAFGRPIAATQIIQERLVNMLSEITTAQLLAYHLGRLKDAGTMRYTQVSMAKRNNVRMALRVAREARTILGGYGITLEYHAMRHAANLESVDTYEGTYDVHTLILGRDITGIDAFGAPES</sequence>
<keyword evidence="4 11" id="KW-0274">FAD</keyword>
<comment type="similarity">
    <text evidence="2 11">Belongs to the acyl-CoA dehydrogenase family.</text>
</comment>
<evidence type="ECO:0000256" key="5">
    <source>
        <dbReference type="ARBA" id="ARBA00022946"/>
    </source>
</evidence>
<gene>
    <name evidence="15" type="ORF">E6H00_08655</name>
</gene>
<accession>A0A537K2W1</accession>
<dbReference type="PROSITE" id="PS00072">
    <property type="entry name" value="ACYL_COA_DH_1"/>
    <property type="match status" value="1"/>
</dbReference>
<dbReference type="Gene3D" id="1.20.140.10">
    <property type="entry name" value="Butyryl-CoA Dehydrogenase, subunit A, domain 3"/>
    <property type="match status" value="1"/>
</dbReference>
<evidence type="ECO:0000313" key="15">
    <source>
        <dbReference type="EMBL" id="TMI89812.1"/>
    </source>
</evidence>
<dbReference type="GO" id="GO:0046949">
    <property type="term" value="P:fatty-acyl-CoA biosynthetic process"/>
    <property type="evidence" value="ECO:0007669"/>
    <property type="project" value="TreeGrafter"/>
</dbReference>
<evidence type="ECO:0000256" key="6">
    <source>
        <dbReference type="ARBA" id="ARBA00023002"/>
    </source>
</evidence>
<dbReference type="InterPro" id="IPR036250">
    <property type="entry name" value="AcylCo_DH-like_C"/>
</dbReference>
<dbReference type="Pfam" id="PF02770">
    <property type="entry name" value="Acyl-CoA_dh_M"/>
    <property type="match status" value="1"/>
</dbReference>
<comment type="cofactor">
    <cofactor evidence="1 11">
        <name>FAD</name>
        <dbReference type="ChEBI" id="CHEBI:57692"/>
    </cofactor>
</comment>
<dbReference type="Proteomes" id="UP000318509">
    <property type="component" value="Unassembled WGS sequence"/>
</dbReference>
<dbReference type="GO" id="GO:0050660">
    <property type="term" value="F:flavin adenine dinucleotide binding"/>
    <property type="evidence" value="ECO:0007669"/>
    <property type="project" value="InterPro"/>
</dbReference>
<evidence type="ECO:0000256" key="8">
    <source>
        <dbReference type="ARBA" id="ARBA00037927"/>
    </source>
</evidence>
<dbReference type="InterPro" id="IPR046373">
    <property type="entry name" value="Acyl-CoA_Oxase/DH_mid-dom_sf"/>
</dbReference>
<dbReference type="InterPro" id="IPR006091">
    <property type="entry name" value="Acyl-CoA_Oxase/DH_mid-dom"/>
</dbReference>
<keyword evidence="3 11" id="KW-0285">Flavoprotein</keyword>
<evidence type="ECO:0000256" key="7">
    <source>
        <dbReference type="ARBA" id="ARBA00037899"/>
    </source>
</evidence>
<name>A0A537K2W1_9BACT</name>
<feature type="domain" description="Acyl-CoA oxidase/dehydrogenase middle" evidence="13">
    <location>
        <begin position="134"/>
        <end position="225"/>
    </location>
</feature>
<evidence type="ECO:0000259" key="13">
    <source>
        <dbReference type="Pfam" id="PF02770"/>
    </source>
</evidence>
<evidence type="ECO:0000256" key="11">
    <source>
        <dbReference type="RuleBase" id="RU362125"/>
    </source>
</evidence>
<feature type="domain" description="Acyl-CoA dehydrogenase/oxidase C-terminal" evidence="12">
    <location>
        <begin position="238"/>
        <end position="384"/>
    </location>
</feature>
<proteinExistence type="inferred from homology"/>
<evidence type="ECO:0000313" key="16">
    <source>
        <dbReference type="Proteomes" id="UP000318509"/>
    </source>
</evidence>
<evidence type="ECO:0000256" key="2">
    <source>
        <dbReference type="ARBA" id="ARBA00009347"/>
    </source>
</evidence>
<comment type="catalytic activity">
    <reaction evidence="10">
        <text>glutaryl-CoA + oxidized [electron-transfer flavoprotein] + 2 H(+) = (2E)-butenoyl-CoA + reduced [electron-transfer flavoprotein] + CO2</text>
        <dbReference type="Rhea" id="RHEA:13389"/>
        <dbReference type="Rhea" id="RHEA-COMP:10685"/>
        <dbReference type="Rhea" id="RHEA-COMP:10686"/>
        <dbReference type="ChEBI" id="CHEBI:15378"/>
        <dbReference type="ChEBI" id="CHEBI:16526"/>
        <dbReference type="ChEBI" id="CHEBI:57332"/>
        <dbReference type="ChEBI" id="CHEBI:57378"/>
        <dbReference type="ChEBI" id="CHEBI:57692"/>
        <dbReference type="ChEBI" id="CHEBI:58307"/>
        <dbReference type="EC" id="1.3.8.6"/>
    </reaction>
</comment>
<comment type="caution">
    <text evidence="15">The sequence shown here is derived from an EMBL/GenBank/DDBJ whole genome shotgun (WGS) entry which is preliminary data.</text>
</comment>
<dbReference type="GO" id="GO:0000062">
    <property type="term" value="F:fatty-acyl-CoA binding"/>
    <property type="evidence" value="ECO:0007669"/>
    <property type="project" value="TreeGrafter"/>
</dbReference>
<dbReference type="InterPro" id="IPR037069">
    <property type="entry name" value="AcylCoA_DH/ox_N_sf"/>
</dbReference>